<keyword evidence="5 9" id="KW-0812">Transmembrane</keyword>
<dbReference type="GO" id="GO:0005283">
    <property type="term" value="F:amino acid:sodium symporter activity"/>
    <property type="evidence" value="ECO:0007669"/>
    <property type="project" value="InterPro"/>
</dbReference>
<keyword evidence="6 9" id="KW-0769">Symport</keyword>
<keyword evidence="11" id="KW-1185">Reference proteome</keyword>
<sequence length="477" mass="50639">MDRATDVLGHVNDIWWNVIIVVLVALGLFFTVRTRFVQLRLIPEMVRLIGEKPLDMPDGSKGISSLRAFCVSAASRVGTGNIAGVALAISIGGPGAVFWMWVLAVMGAATAFVESTLGQLYKIRDGDAYRGGPAYYMLHGLRRRWMGVLFAVIITVTYGLVFNAVQSNSIVDAVKNSFGGHGSAVGPIVGIVVAVLAGAVIFGGIHRISAVSQILVPLMAGSYVILGVAVIVLNIGEVPHMIWLIVQNAFGFREVVAGGFGAALMQGVRRGLFSNEAGMGSVPNAGSTAAVSHPAKQGLVQSLGVYFDTILICTTTAFIVLLSEPQYGTAAGASLTQKALSAQLGPWAVDYLTVVIFFLAGTSVIGNYYYGETNIGFLTSARWALPSFRVLVMLCVFAGALASVPFVWGLADLFMGLMALTNLVAIAPLSVHAFRLLDHYVVQRRQGREPTFERSEMPDIPGVQVWDDGEAARVGAG</sequence>
<comment type="caution">
    <text evidence="10">The sequence shown here is derived from an EMBL/GenBank/DDBJ whole genome shotgun (WGS) entry which is preliminary data.</text>
</comment>
<comment type="subcellular location">
    <subcellularLocation>
        <location evidence="1 9">Cell membrane</location>
        <topology evidence="1 9">Multi-pass membrane protein</topology>
    </subcellularLocation>
</comment>
<feature type="transmembrane region" description="Helical" evidence="9">
    <location>
        <begin position="414"/>
        <end position="437"/>
    </location>
</feature>
<feature type="transmembrane region" description="Helical" evidence="9">
    <location>
        <begin position="241"/>
        <end position="264"/>
    </location>
</feature>
<feature type="transmembrane region" description="Helical" evidence="9">
    <location>
        <begin position="14"/>
        <end position="32"/>
    </location>
</feature>
<feature type="transmembrane region" description="Helical" evidence="9">
    <location>
        <begin position="145"/>
        <end position="164"/>
    </location>
</feature>
<dbReference type="PANTHER" id="PTHR30330">
    <property type="entry name" value="AGSS FAMILY TRANSPORTER, SODIUM-ALANINE"/>
    <property type="match status" value="1"/>
</dbReference>
<dbReference type="FunFam" id="1.20.1740.10:FF:000004">
    <property type="entry name" value="Sodium:alanine symporter family protein"/>
    <property type="match status" value="1"/>
</dbReference>
<evidence type="ECO:0000256" key="6">
    <source>
        <dbReference type="ARBA" id="ARBA00022847"/>
    </source>
</evidence>
<dbReference type="RefSeq" id="WP_332519396.1">
    <property type="nucleotide sequence ID" value="NZ_JANRHA010000002.1"/>
</dbReference>
<dbReference type="PROSITE" id="PS00873">
    <property type="entry name" value="NA_ALANINE_SYMP"/>
    <property type="match status" value="1"/>
</dbReference>
<evidence type="ECO:0000256" key="3">
    <source>
        <dbReference type="ARBA" id="ARBA00022448"/>
    </source>
</evidence>
<evidence type="ECO:0000256" key="2">
    <source>
        <dbReference type="ARBA" id="ARBA00009261"/>
    </source>
</evidence>
<protein>
    <submittedName>
        <fullName evidence="10">Alanine:cation symporter family protein</fullName>
    </submittedName>
</protein>
<evidence type="ECO:0000256" key="5">
    <source>
        <dbReference type="ARBA" id="ARBA00022692"/>
    </source>
</evidence>
<feature type="transmembrane region" description="Helical" evidence="9">
    <location>
        <begin position="98"/>
        <end position="121"/>
    </location>
</feature>
<evidence type="ECO:0000256" key="1">
    <source>
        <dbReference type="ARBA" id="ARBA00004651"/>
    </source>
</evidence>
<evidence type="ECO:0000256" key="7">
    <source>
        <dbReference type="ARBA" id="ARBA00022989"/>
    </source>
</evidence>
<keyword evidence="3 9" id="KW-0813">Transport</keyword>
<feature type="transmembrane region" description="Helical" evidence="9">
    <location>
        <begin position="66"/>
        <end position="92"/>
    </location>
</feature>
<keyword evidence="4 9" id="KW-1003">Cell membrane</keyword>
<evidence type="ECO:0000256" key="4">
    <source>
        <dbReference type="ARBA" id="ARBA00022475"/>
    </source>
</evidence>
<dbReference type="Pfam" id="PF01235">
    <property type="entry name" value="Na_Ala_symp"/>
    <property type="match status" value="1"/>
</dbReference>
<feature type="transmembrane region" description="Helical" evidence="9">
    <location>
        <begin position="184"/>
        <end position="202"/>
    </location>
</feature>
<keyword evidence="7 9" id="KW-1133">Transmembrane helix</keyword>
<feature type="transmembrane region" description="Helical" evidence="9">
    <location>
        <begin position="351"/>
        <end position="370"/>
    </location>
</feature>
<dbReference type="EMBL" id="JANRHA010000002">
    <property type="protein sequence ID" value="MDG3014027.1"/>
    <property type="molecule type" value="Genomic_DNA"/>
</dbReference>
<feature type="transmembrane region" description="Helical" evidence="9">
    <location>
        <begin position="214"/>
        <end position="235"/>
    </location>
</feature>
<comment type="similarity">
    <text evidence="2 9">Belongs to the alanine or glycine:cation symporter (AGCS) (TC 2.A.25) family.</text>
</comment>
<evidence type="ECO:0000256" key="9">
    <source>
        <dbReference type="RuleBase" id="RU363064"/>
    </source>
</evidence>
<feature type="transmembrane region" description="Helical" evidence="9">
    <location>
        <begin position="303"/>
        <end position="322"/>
    </location>
</feature>
<dbReference type="GO" id="GO:0005886">
    <property type="term" value="C:plasma membrane"/>
    <property type="evidence" value="ECO:0007669"/>
    <property type="project" value="UniProtKB-SubCell"/>
</dbReference>
<proteinExistence type="inferred from homology"/>
<feature type="transmembrane region" description="Helical" evidence="9">
    <location>
        <begin position="390"/>
        <end position="408"/>
    </location>
</feature>
<dbReference type="NCBIfam" id="TIGR00835">
    <property type="entry name" value="agcS"/>
    <property type="match status" value="1"/>
</dbReference>
<evidence type="ECO:0000313" key="10">
    <source>
        <dbReference type="EMBL" id="MDG3014027.1"/>
    </source>
</evidence>
<organism evidence="10 11">
    <name type="scientific">Speluncibacter jeojiensis</name>
    <dbReference type="NCBI Taxonomy" id="2710754"/>
    <lineage>
        <taxon>Bacteria</taxon>
        <taxon>Bacillati</taxon>
        <taxon>Actinomycetota</taxon>
        <taxon>Actinomycetes</taxon>
        <taxon>Mycobacteriales</taxon>
        <taxon>Speluncibacteraceae</taxon>
        <taxon>Speluncibacter</taxon>
    </lineage>
</organism>
<keyword evidence="8 9" id="KW-0472">Membrane</keyword>
<dbReference type="InterPro" id="IPR001463">
    <property type="entry name" value="Na/Ala_symport"/>
</dbReference>
<name>A0A9X4LZE0_9ACTN</name>
<gene>
    <name evidence="10" type="ORF">NVS88_05575</name>
</gene>
<accession>A0A9X4LZE0</accession>
<dbReference type="Gene3D" id="1.20.1740.10">
    <property type="entry name" value="Amino acid/polyamine transporter I"/>
    <property type="match status" value="1"/>
</dbReference>
<reference evidence="10" key="1">
    <citation type="submission" date="2022-08" db="EMBL/GenBank/DDBJ databases">
        <title>Genome analysis of Corynebacteriales strain.</title>
        <authorList>
            <person name="Lee S.D."/>
        </authorList>
    </citation>
    <scope>NUCLEOTIDE SEQUENCE</scope>
    <source>
        <strain evidence="10">D3-21</strain>
    </source>
</reference>
<dbReference type="PANTHER" id="PTHR30330:SF1">
    <property type="entry name" value="AMINO-ACID CARRIER PROTEIN ALST"/>
    <property type="match status" value="1"/>
</dbReference>
<dbReference type="PRINTS" id="PR00175">
    <property type="entry name" value="NAALASMPORT"/>
</dbReference>
<evidence type="ECO:0000256" key="8">
    <source>
        <dbReference type="ARBA" id="ARBA00023136"/>
    </source>
</evidence>
<dbReference type="AlphaFoldDB" id="A0A9X4LZE0"/>
<dbReference type="Proteomes" id="UP001152755">
    <property type="component" value="Unassembled WGS sequence"/>
</dbReference>
<evidence type="ECO:0000313" key="11">
    <source>
        <dbReference type="Proteomes" id="UP001152755"/>
    </source>
</evidence>